<evidence type="ECO:0000313" key="3">
    <source>
        <dbReference type="Proteomes" id="UP000199632"/>
    </source>
</evidence>
<reference evidence="3" key="1">
    <citation type="submission" date="2016-10" db="EMBL/GenBank/DDBJ databases">
        <authorList>
            <person name="Varghese N."/>
            <person name="Submissions S."/>
        </authorList>
    </citation>
    <scope>NUCLEOTIDE SEQUENCE [LARGE SCALE GENOMIC DNA]</scope>
    <source>
        <strain evidence="3">DSM 44718</strain>
    </source>
</reference>
<dbReference type="Proteomes" id="UP000199632">
    <property type="component" value="Unassembled WGS sequence"/>
</dbReference>
<feature type="region of interest" description="Disordered" evidence="1">
    <location>
        <begin position="1"/>
        <end position="20"/>
    </location>
</feature>
<evidence type="ECO:0000313" key="2">
    <source>
        <dbReference type="EMBL" id="SDZ66822.1"/>
    </source>
</evidence>
<sequence>MKLVHTPLGNSSGSPAGDLESRIRTMSTASATSTQAPDAHRLLLRHEMAALDFFN</sequence>
<proteinExistence type="predicted"/>
<dbReference type="EMBL" id="FNQB01000006">
    <property type="protein sequence ID" value="SDZ66822.1"/>
    <property type="molecule type" value="Genomic_DNA"/>
</dbReference>
<accession>A0A1H3UWK2</accession>
<name>A0A1H3UWK2_9ACTN</name>
<protein>
    <submittedName>
        <fullName evidence="2">Uncharacterized protein</fullName>
    </submittedName>
</protein>
<evidence type="ECO:0000256" key="1">
    <source>
        <dbReference type="SAM" id="MobiDB-lite"/>
    </source>
</evidence>
<gene>
    <name evidence="2" type="ORF">SAMN05421684_8316</name>
</gene>
<organism evidence="2 3">
    <name type="scientific">Asanoa ishikariensis</name>
    <dbReference type="NCBI Taxonomy" id="137265"/>
    <lineage>
        <taxon>Bacteria</taxon>
        <taxon>Bacillati</taxon>
        <taxon>Actinomycetota</taxon>
        <taxon>Actinomycetes</taxon>
        <taxon>Micromonosporales</taxon>
        <taxon>Micromonosporaceae</taxon>
        <taxon>Asanoa</taxon>
    </lineage>
</organism>
<dbReference type="AlphaFoldDB" id="A0A1H3UWK2"/>
<keyword evidence="3" id="KW-1185">Reference proteome</keyword>